<feature type="region of interest" description="Disordered" evidence="6">
    <location>
        <begin position="1"/>
        <end position="67"/>
    </location>
</feature>
<dbReference type="PANTHER" id="PTHR44019:SF20">
    <property type="entry name" value="WD REPEAT-CONTAINING PROTEIN 55"/>
    <property type="match status" value="1"/>
</dbReference>
<proteinExistence type="inferred from homology"/>
<keyword evidence="8" id="KW-1185">Reference proteome</keyword>
<evidence type="ECO:0000256" key="3">
    <source>
        <dbReference type="ARBA" id="ARBA00022737"/>
    </source>
</evidence>
<feature type="repeat" description="WD" evidence="5">
    <location>
        <begin position="343"/>
        <end position="384"/>
    </location>
</feature>
<protein>
    <recommendedName>
        <fullName evidence="4">WD repeat-containing protein 55 homolog</fullName>
    </recommendedName>
</protein>
<gene>
    <name evidence="7" type="ORF">R5R35_001570</name>
</gene>
<dbReference type="Pfam" id="PF24796">
    <property type="entry name" value="WDR55"/>
    <property type="match status" value="1"/>
</dbReference>
<dbReference type="InterPro" id="IPR050505">
    <property type="entry name" value="WDR55/POC1"/>
</dbReference>
<comment type="similarity">
    <text evidence="1">Belongs to the WD repeat WDR55 family.</text>
</comment>
<dbReference type="InterPro" id="IPR001680">
    <property type="entry name" value="WD40_rpt"/>
</dbReference>
<dbReference type="InterPro" id="IPR015943">
    <property type="entry name" value="WD40/YVTN_repeat-like_dom_sf"/>
</dbReference>
<keyword evidence="2 5" id="KW-0853">WD repeat</keyword>
<evidence type="ECO:0000256" key="1">
    <source>
        <dbReference type="ARBA" id="ARBA00007625"/>
    </source>
</evidence>
<feature type="repeat" description="WD" evidence="5">
    <location>
        <begin position="176"/>
        <end position="216"/>
    </location>
</feature>
<comment type="caution">
    <text evidence="7">The sequence shown here is derived from an EMBL/GenBank/DDBJ whole genome shotgun (WGS) entry which is preliminary data.</text>
</comment>
<dbReference type="Proteomes" id="UP001378592">
    <property type="component" value="Unassembled WGS sequence"/>
</dbReference>
<dbReference type="SUPFAM" id="SSF50978">
    <property type="entry name" value="WD40 repeat-like"/>
    <property type="match status" value="1"/>
</dbReference>
<organism evidence="7 8">
    <name type="scientific">Gryllus longicercus</name>
    <dbReference type="NCBI Taxonomy" id="2509291"/>
    <lineage>
        <taxon>Eukaryota</taxon>
        <taxon>Metazoa</taxon>
        <taxon>Ecdysozoa</taxon>
        <taxon>Arthropoda</taxon>
        <taxon>Hexapoda</taxon>
        <taxon>Insecta</taxon>
        <taxon>Pterygota</taxon>
        <taxon>Neoptera</taxon>
        <taxon>Polyneoptera</taxon>
        <taxon>Orthoptera</taxon>
        <taxon>Ensifera</taxon>
        <taxon>Gryllidea</taxon>
        <taxon>Grylloidea</taxon>
        <taxon>Gryllidae</taxon>
        <taxon>Gryllinae</taxon>
        <taxon>Gryllus</taxon>
    </lineage>
</organism>
<dbReference type="EMBL" id="JAZDUA010000002">
    <property type="protein sequence ID" value="KAK7874485.1"/>
    <property type="molecule type" value="Genomic_DNA"/>
</dbReference>
<evidence type="ECO:0000313" key="8">
    <source>
        <dbReference type="Proteomes" id="UP001378592"/>
    </source>
</evidence>
<evidence type="ECO:0000256" key="5">
    <source>
        <dbReference type="PROSITE-ProRule" id="PRU00221"/>
    </source>
</evidence>
<evidence type="ECO:0000256" key="4">
    <source>
        <dbReference type="ARBA" id="ARBA00023478"/>
    </source>
</evidence>
<dbReference type="PANTHER" id="PTHR44019">
    <property type="entry name" value="WD REPEAT-CONTAINING PROTEIN 55"/>
    <property type="match status" value="1"/>
</dbReference>
<evidence type="ECO:0000256" key="6">
    <source>
        <dbReference type="SAM" id="MobiDB-lite"/>
    </source>
</evidence>
<feature type="repeat" description="WD" evidence="5">
    <location>
        <begin position="133"/>
        <end position="174"/>
    </location>
</feature>
<keyword evidence="3" id="KW-0677">Repeat</keyword>
<dbReference type="PROSITE" id="PS00678">
    <property type="entry name" value="WD_REPEATS_1"/>
    <property type="match status" value="1"/>
</dbReference>
<sequence>MCPRKELGDPSSESDHDSHVSDSDSDVSMTDSSSSSSESDSGTKHETEQIIPQCSNAEDSIVLNEEEEDDEVVKAIIRERNKVRQHPADIECEDFVTDICFHPSEDIIVAATVTGDALVYKYNNDNNELSETLELHLKSCRDVEFNDDGTLLYSTSKDKSIMVSDMKTGKLKQVYENAHDAPVYSLLVVNPNILASGDDDGTVKLWDMRKKGAIFSLKEMEDYVSCMITNDAKKFIVCASGDGTITSLNIGMRKLHIQSEPYNTEITGLATVKHDRKLVAATAKGTVYLFNWGEFGYHSDEFPNPKKGINSLIPITENIILTACEDGILRATHLFPHRHLGVAGQHQLPVECVDISHDGDLIASYGHDQLIKFWRIRYFEDIEIDGKKKSVKKTQSHNLPSSKYKNASDFFADMA</sequence>
<feature type="compositionally biased region" description="Low complexity" evidence="6">
    <location>
        <begin position="26"/>
        <end position="40"/>
    </location>
</feature>
<dbReference type="Gene3D" id="2.130.10.10">
    <property type="entry name" value="YVTN repeat-like/Quinoprotein amine dehydrogenase"/>
    <property type="match status" value="2"/>
</dbReference>
<evidence type="ECO:0000256" key="2">
    <source>
        <dbReference type="ARBA" id="ARBA00022574"/>
    </source>
</evidence>
<dbReference type="PROSITE" id="PS50082">
    <property type="entry name" value="WD_REPEATS_2"/>
    <property type="match status" value="3"/>
</dbReference>
<evidence type="ECO:0000313" key="7">
    <source>
        <dbReference type="EMBL" id="KAK7874485.1"/>
    </source>
</evidence>
<accession>A0AAN9ZJE5</accession>
<dbReference type="InterPro" id="IPR036322">
    <property type="entry name" value="WD40_repeat_dom_sf"/>
</dbReference>
<dbReference type="SMART" id="SM00320">
    <property type="entry name" value="WD40"/>
    <property type="match status" value="6"/>
</dbReference>
<name>A0AAN9ZJE5_9ORTH</name>
<reference evidence="7 8" key="1">
    <citation type="submission" date="2024-03" db="EMBL/GenBank/DDBJ databases">
        <title>The genome assembly and annotation of the cricket Gryllus longicercus Weissman &amp; Gray.</title>
        <authorList>
            <person name="Szrajer S."/>
            <person name="Gray D."/>
            <person name="Ylla G."/>
        </authorList>
    </citation>
    <scope>NUCLEOTIDE SEQUENCE [LARGE SCALE GENOMIC DNA]</scope>
    <source>
        <strain evidence="7">DAG 2021-001</strain>
        <tissue evidence="7">Whole body minus gut</tissue>
    </source>
</reference>
<dbReference type="InterPro" id="IPR019775">
    <property type="entry name" value="WD40_repeat_CS"/>
</dbReference>
<dbReference type="PROSITE" id="PS50294">
    <property type="entry name" value="WD_REPEATS_REGION"/>
    <property type="match status" value="1"/>
</dbReference>
<feature type="compositionally biased region" description="Basic and acidic residues" evidence="6">
    <location>
        <begin position="1"/>
        <end position="22"/>
    </location>
</feature>
<dbReference type="AlphaFoldDB" id="A0AAN9ZJE5"/>